<organism evidence="2 3">
    <name type="scientific">Cylicocyclus nassatus</name>
    <name type="common">Nematode worm</name>
    <dbReference type="NCBI Taxonomy" id="53992"/>
    <lineage>
        <taxon>Eukaryota</taxon>
        <taxon>Metazoa</taxon>
        <taxon>Ecdysozoa</taxon>
        <taxon>Nematoda</taxon>
        <taxon>Chromadorea</taxon>
        <taxon>Rhabditida</taxon>
        <taxon>Rhabditina</taxon>
        <taxon>Rhabditomorpha</taxon>
        <taxon>Strongyloidea</taxon>
        <taxon>Strongylidae</taxon>
        <taxon>Cylicocyclus</taxon>
    </lineage>
</organism>
<dbReference type="CDD" id="cd19941">
    <property type="entry name" value="TIL"/>
    <property type="match status" value="1"/>
</dbReference>
<evidence type="ECO:0000256" key="1">
    <source>
        <dbReference type="ARBA" id="ARBA00022900"/>
    </source>
</evidence>
<keyword evidence="1" id="KW-0722">Serine protease inhibitor</keyword>
<dbReference type="GO" id="GO:0004867">
    <property type="term" value="F:serine-type endopeptidase inhibitor activity"/>
    <property type="evidence" value="ECO:0007669"/>
    <property type="project" value="UniProtKB-KW"/>
</dbReference>
<comment type="caution">
    <text evidence="2">The sequence shown here is derived from an EMBL/GenBank/DDBJ whole genome shotgun (WGS) entry which is preliminary data.</text>
</comment>
<reference evidence="2" key="1">
    <citation type="submission" date="2023-07" db="EMBL/GenBank/DDBJ databases">
        <authorList>
            <consortium name="CYATHOMIX"/>
        </authorList>
    </citation>
    <scope>NUCLEOTIDE SEQUENCE</scope>
    <source>
        <strain evidence="2">N/A</strain>
    </source>
</reference>
<evidence type="ECO:0000313" key="3">
    <source>
        <dbReference type="Proteomes" id="UP001176961"/>
    </source>
</evidence>
<name>A0AA36DM53_CYLNA</name>
<sequence>MIARCADVRVRCPAGRHCEDTPTGITCAPDPGDVCLRPEECPQRQGMATSTRSYVDEPFTPTPSGCDLFLVRILCIPGYHCEVIGGAPTCVPDRSPPSEQLACARLNCPANQHCEFYEGGVVECAPNPGPCAGVSCVNSTCVEYGNTIGCFNTNCGQNEEFRSCATCEPTCGLAVPCVPICLTPACQCITGYVRDQGKCIEGSTCPRVKT</sequence>
<dbReference type="Gene3D" id="2.10.25.10">
    <property type="entry name" value="Laminin"/>
    <property type="match status" value="1"/>
</dbReference>
<dbReference type="Proteomes" id="UP001176961">
    <property type="component" value="Unassembled WGS sequence"/>
</dbReference>
<protein>
    <submittedName>
        <fullName evidence="2">Uncharacterized protein</fullName>
    </submittedName>
</protein>
<gene>
    <name evidence="2" type="ORF">CYNAS_LOCUS1318</name>
</gene>
<dbReference type="EMBL" id="CATQJL010000001">
    <property type="protein sequence ID" value="CAJ0589335.1"/>
    <property type="molecule type" value="Genomic_DNA"/>
</dbReference>
<dbReference type="SUPFAM" id="SSF57567">
    <property type="entry name" value="Serine protease inhibitors"/>
    <property type="match status" value="1"/>
</dbReference>
<dbReference type="AlphaFoldDB" id="A0AA36DM53"/>
<keyword evidence="3" id="KW-1185">Reference proteome</keyword>
<accession>A0AA36DM53</accession>
<proteinExistence type="predicted"/>
<dbReference type="InterPro" id="IPR036084">
    <property type="entry name" value="Ser_inhib-like_sf"/>
</dbReference>
<keyword evidence="1" id="KW-0646">Protease inhibitor</keyword>
<evidence type="ECO:0000313" key="2">
    <source>
        <dbReference type="EMBL" id="CAJ0589335.1"/>
    </source>
</evidence>